<accession>A0A162XFF4</accession>
<dbReference type="OrthoDB" id="10512627at2759"/>
<dbReference type="AlphaFoldDB" id="A0A162XFF4"/>
<evidence type="ECO:0000313" key="2">
    <source>
        <dbReference type="Proteomes" id="UP000077315"/>
    </source>
</evidence>
<proteinExistence type="predicted"/>
<reference evidence="2" key="1">
    <citation type="submission" date="2015-06" db="EMBL/GenBank/DDBJ databases">
        <title>Expansion of signal transduction pathways in fungi by whole-genome duplication.</title>
        <authorList>
            <consortium name="DOE Joint Genome Institute"/>
            <person name="Corrochano L.M."/>
            <person name="Kuo A."/>
            <person name="Marcet-Houben M."/>
            <person name="Polaino S."/>
            <person name="Salamov A."/>
            <person name="Villalobos J.M."/>
            <person name="Alvarez M.I."/>
            <person name="Avalos J."/>
            <person name="Benito E.P."/>
            <person name="Benoit I."/>
            <person name="Burger G."/>
            <person name="Camino L.P."/>
            <person name="Canovas D."/>
            <person name="Cerda-Olmedo E."/>
            <person name="Cheng J.-F."/>
            <person name="Dominguez A."/>
            <person name="Elias M."/>
            <person name="Eslava A.P."/>
            <person name="Glaser F."/>
            <person name="Grimwood J."/>
            <person name="Gutierrez G."/>
            <person name="Heitman J."/>
            <person name="Henrissat B."/>
            <person name="Iturriaga E.A."/>
            <person name="Lang B.F."/>
            <person name="Lavin J.L."/>
            <person name="Lee S."/>
            <person name="Li W."/>
            <person name="Lindquist E."/>
            <person name="Lopez-Garcia S."/>
            <person name="Luque E.M."/>
            <person name="Marcos A.T."/>
            <person name="Martin J."/>
            <person name="McCluskey K."/>
            <person name="Medina H.R."/>
            <person name="Miralles-Duran A."/>
            <person name="Miyazaki A."/>
            <person name="Munoz-Torres E."/>
            <person name="Oguiza J.A."/>
            <person name="Ohm R."/>
            <person name="Olmedo M."/>
            <person name="Orejas M."/>
            <person name="Ortiz-Castellanos L."/>
            <person name="Pisabarro A.G."/>
            <person name="Rodriguez-Romero J."/>
            <person name="Ruiz-Herrera J."/>
            <person name="Ruiz-Vazquez R."/>
            <person name="Sanz C."/>
            <person name="Schackwitz W."/>
            <person name="Schmutz J."/>
            <person name="Shahriari M."/>
            <person name="Shelest E."/>
            <person name="Silva-Franco F."/>
            <person name="Soanes D."/>
            <person name="Syed K."/>
            <person name="Tagua V.G."/>
            <person name="Talbot N.J."/>
            <person name="Thon M."/>
            <person name="De vries R.P."/>
            <person name="Wiebenga A."/>
            <person name="Yadav J.S."/>
            <person name="Braun E.L."/>
            <person name="Baker S."/>
            <person name="Garre V."/>
            <person name="Horwitz B."/>
            <person name="Torres-Martinez S."/>
            <person name="Idnurm A."/>
            <person name="Herrera-Estrella A."/>
            <person name="Gabaldon T."/>
            <person name="Grigoriev I.V."/>
        </authorList>
    </citation>
    <scope>NUCLEOTIDE SEQUENCE [LARGE SCALE GENOMIC DNA]</scope>
    <source>
        <strain evidence="2">NRRL 1555(-)</strain>
    </source>
</reference>
<dbReference type="Proteomes" id="UP000077315">
    <property type="component" value="Unassembled WGS sequence"/>
</dbReference>
<dbReference type="RefSeq" id="XP_018292585.1">
    <property type="nucleotide sequence ID" value="XM_018435759.1"/>
</dbReference>
<name>A0A162XFF4_PHYB8</name>
<evidence type="ECO:0000313" key="1">
    <source>
        <dbReference type="EMBL" id="OAD74545.1"/>
    </source>
</evidence>
<dbReference type="EMBL" id="KV440979">
    <property type="protein sequence ID" value="OAD74545.1"/>
    <property type="molecule type" value="Genomic_DNA"/>
</dbReference>
<sequence length="188" mass="21426">MLLVAVSSPSGDVREIRDCHQIFILFNTLTISEGAFWILSQKSYHICHHVIQTAIRRSWFAATYSAWALMRSKSLPTRHCQRPLRFPVIEASKVDEQSFLLGAVDSSQRWWSESKASSSWIFICISWNCSSCNKRKLIILLKTLPDVWTLSYVGMSKANSEFHNVKSLLLIQFVIISLRGPPQVSPVV</sequence>
<gene>
    <name evidence="1" type="ORF">PHYBLDRAFT_167952</name>
</gene>
<dbReference type="VEuPathDB" id="FungiDB:PHYBLDRAFT_167952"/>
<protein>
    <submittedName>
        <fullName evidence="1">Uncharacterized protein</fullName>
    </submittedName>
</protein>
<dbReference type="GeneID" id="28996665"/>
<dbReference type="InParanoid" id="A0A162XFF4"/>
<organism evidence="1 2">
    <name type="scientific">Phycomyces blakesleeanus (strain ATCC 8743b / DSM 1359 / FGSC 10004 / NBRC 33097 / NRRL 1555)</name>
    <dbReference type="NCBI Taxonomy" id="763407"/>
    <lineage>
        <taxon>Eukaryota</taxon>
        <taxon>Fungi</taxon>
        <taxon>Fungi incertae sedis</taxon>
        <taxon>Mucoromycota</taxon>
        <taxon>Mucoromycotina</taxon>
        <taxon>Mucoromycetes</taxon>
        <taxon>Mucorales</taxon>
        <taxon>Phycomycetaceae</taxon>
        <taxon>Phycomyces</taxon>
    </lineage>
</organism>
<keyword evidence="2" id="KW-1185">Reference proteome</keyword>